<dbReference type="EMBL" id="KN824304">
    <property type="protein sequence ID" value="KIM26642.1"/>
    <property type="molecule type" value="Genomic_DNA"/>
</dbReference>
<reference evidence="2" key="2">
    <citation type="submission" date="2015-01" db="EMBL/GenBank/DDBJ databases">
        <title>Evolutionary Origins and Diversification of the Mycorrhizal Mutualists.</title>
        <authorList>
            <consortium name="DOE Joint Genome Institute"/>
            <consortium name="Mycorrhizal Genomics Consortium"/>
            <person name="Kohler A."/>
            <person name="Kuo A."/>
            <person name="Nagy L.G."/>
            <person name="Floudas D."/>
            <person name="Copeland A."/>
            <person name="Barry K.W."/>
            <person name="Cichocki N."/>
            <person name="Veneault-Fourrey C."/>
            <person name="LaButti K."/>
            <person name="Lindquist E.A."/>
            <person name="Lipzen A."/>
            <person name="Lundell T."/>
            <person name="Morin E."/>
            <person name="Murat C."/>
            <person name="Riley R."/>
            <person name="Ohm R."/>
            <person name="Sun H."/>
            <person name="Tunlid A."/>
            <person name="Henrissat B."/>
            <person name="Grigoriev I.V."/>
            <person name="Hibbett D.S."/>
            <person name="Martin F."/>
        </authorList>
    </citation>
    <scope>NUCLEOTIDE SEQUENCE [LARGE SCALE GENOMIC DNA]</scope>
    <source>
        <strain evidence="2">MAFF 305830</strain>
    </source>
</reference>
<keyword evidence="2" id="KW-1185">Reference proteome</keyword>
<name>A0A0C2XBY8_SERVB</name>
<sequence length="67" mass="7112">MATICWAETTSEANDFEIFEGTYGSPEFVVIGFTVAGVKALTPVFGAAGHGDFEPRNEIGKSRLAEA</sequence>
<feature type="non-terminal residue" evidence="1">
    <location>
        <position position="67"/>
    </location>
</feature>
<dbReference type="HOGENOM" id="CLU_2819707_0_0_1"/>
<evidence type="ECO:0000313" key="1">
    <source>
        <dbReference type="EMBL" id="KIM26642.1"/>
    </source>
</evidence>
<dbReference type="Proteomes" id="UP000054097">
    <property type="component" value="Unassembled WGS sequence"/>
</dbReference>
<protein>
    <submittedName>
        <fullName evidence="1">Uncharacterized protein</fullName>
    </submittedName>
</protein>
<reference evidence="1 2" key="1">
    <citation type="submission" date="2014-04" db="EMBL/GenBank/DDBJ databases">
        <authorList>
            <consortium name="DOE Joint Genome Institute"/>
            <person name="Kuo A."/>
            <person name="Zuccaro A."/>
            <person name="Kohler A."/>
            <person name="Nagy L.G."/>
            <person name="Floudas D."/>
            <person name="Copeland A."/>
            <person name="Barry K.W."/>
            <person name="Cichocki N."/>
            <person name="Veneault-Fourrey C."/>
            <person name="LaButti K."/>
            <person name="Lindquist E.A."/>
            <person name="Lipzen A."/>
            <person name="Lundell T."/>
            <person name="Morin E."/>
            <person name="Murat C."/>
            <person name="Sun H."/>
            <person name="Tunlid A."/>
            <person name="Henrissat B."/>
            <person name="Grigoriev I.V."/>
            <person name="Hibbett D.S."/>
            <person name="Martin F."/>
            <person name="Nordberg H.P."/>
            <person name="Cantor M.N."/>
            <person name="Hua S.X."/>
        </authorList>
    </citation>
    <scope>NUCLEOTIDE SEQUENCE [LARGE SCALE GENOMIC DNA]</scope>
    <source>
        <strain evidence="1 2">MAFF 305830</strain>
    </source>
</reference>
<evidence type="ECO:0000313" key="2">
    <source>
        <dbReference type="Proteomes" id="UP000054097"/>
    </source>
</evidence>
<organism evidence="1 2">
    <name type="scientific">Serendipita vermifera MAFF 305830</name>
    <dbReference type="NCBI Taxonomy" id="933852"/>
    <lineage>
        <taxon>Eukaryota</taxon>
        <taxon>Fungi</taxon>
        <taxon>Dikarya</taxon>
        <taxon>Basidiomycota</taxon>
        <taxon>Agaricomycotina</taxon>
        <taxon>Agaricomycetes</taxon>
        <taxon>Sebacinales</taxon>
        <taxon>Serendipitaceae</taxon>
        <taxon>Serendipita</taxon>
    </lineage>
</organism>
<gene>
    <name evidence="1" type="ORF">M408DRAFT_330430</name>
</gene>
<proteinExistence type="predicted"/>
<dbReference type="AlphaFoldDB" id="A0A0C2XBY8"/>
<accession>A0A0C2XBY8</accession>